<accession>A0A939KA39</accession>
<keyword evidence="2" id="KW-0812">Transmembrane</keyword>
<dbReference type="Proteomes" id="UP000664731">
    <property type="component" value="Unassembled WGS sequence"/>
</dbReference>
<dbReference type="EMBL" id="JAFNME010000010">
    <property type="protein sequence ID" value="MBO1249480.1"/>
    <property type="molecule type" value="Genomic_DNA"/>
</dbReference>
<evidence type="ECO:0000259" key="3">
    <source>
        <dbReference type="Pfam" id="PF05707"/>
    </source>
</evidence>
<reference evidence="4" key="1">
    <citation type="submission" date="2021-03" db="EMBL/GenBank/DDBJ databases">
        <title>Comamonas denitrificans.</title>
        <authorList>
            <person name="Finster K."/>
        </authorList>
    </citation>
    <scope>NUCLEOTIDE SEQUENCE</scope>
    <source>
        <strain evidence="4">MM2021_4</strain>
    </source>
</reference>
<organism evidence="4 5">
    <name type="scientific">Comamonas denitrificans</name>
    <dbReference type="NCBI Taxonomy" id="117506"/>
    <lineage>
        <taxon>Bacteria</taxon>
        <taxon>Pseudomonadati</taxon>
        <taxon>Pseudomonadota</taxon>
        <taxon>Betaproteobacteria</taxon>
        <taxon>Burkholderiales</taxon>
        <taxon>Comamonadaceae</taxon>
        <taxon>Comamonas</taxon>
    </lineage>
</organism>
<feature type="region of interest" description="Disordered" evidence="1">
    <location>
        <begin position="337"/>
        <end position="356"/>
    </location>
</feature>
<protein>
    <recommendedName>
        <fullName evidence="3">Zona occludens toxin N-terminal domain-containing protein</fullName>
    </recommendedName>
</protein>
<feature type="domain" description="Zona occludens toxin N-terminal" evidence="3">
    <location>
        <begin position="1"/>
        <end position="186"/>
    </location>
</feature>
<gene>
    <name evidence="4" type="ORF">J1777_06490</name>
</gene>
<dbReference type="SUPFAM" id="SSF52540">
    <property type="entry name" value="P-loop containing nucleoside triphosphate hydrolases"/>
    <property type="match status" value="1"/>
</dbReference>
<feature type="transmembrane region" description="Helical" evidence="2">
    <location>
        <begin position="196"/>
        <end position="214"/>
    </location>
</feature>
<keyword evidence="2" id="KW-1133">Transmembrane helix</keyword>
<dbReference type="RefSeq" id="WP_207575000.1">
    <property type="nucleotide sequence ID" value="NZ_JAFNME010000010.1"/>
</dbReference>
<dbReference type="InterPro" id="IPR008900">
    <property type="entry name" value="Zot_N"/>
</dbReference>
<name>A0A939KA39_9BURK</name>
<comment type="caution">
    <text evidence="4">The sequence shown here is derived from an EMBL/GenBank/DDBJ whole genome shotgun (WGS) entry which is preliminary data.</text>
</comment>
<evidence type="ECO:0000313" key="5">
    <source>
        <dbReference type="Proteomes" id="UP000664731"/>
    </source>
</evidence>
<evidence type="ECO:0000256" key="1">
    <source>
        <dbReference type="SAM" id="MobiDB-lite"/>
    </source>
</evidence>
<dbReference type="Pfam" id="PF05707">
    <property type="entry name" value="Zot"/>
    <property type="match status" value="1"/>
</dbReference>
<dbReference type="Gene3D" id="3.40.50.300">
    <property type="entry name" value="P-loop containing nucleotide triphosphate hydrolases"/>
    <property type="match status" value="1"/>
</dbReference>
<feature type="compositionally biased region" description="Low complexity" evidence="1">
    <location>
        <begin position="343"/>
        <end position="356"/>
    </location>
</feature>
<evidence type="ECO:0000256" key="2">
    <source>
        <dbReference type="SAM" id="Phobius"/>
    </source>
</evidence>
<evidence type="ECO:0000313" key="4">
    <source>
        <dbReference type="EMBL" id="MBO1249480.1"/>
    </source>
</evidence>
<dbReference type="AlphaFoldDB" id="A0A939KA39"/>
<keyword evidence="5" id="KW-1185">Reference proteome</keyword>
<proteinExistence type="predicted"/>
<keyword evidence="2" id="KW-0472">Membrane</keyword>
<dbReference type="InterPro" id="IPR027417">
    <property type="entry name" value="P-loop_NTPase"/>
</dbReference>
<sequence length="356" mass="39542">MFYLVTGGVGTGKTLFTLKWVRELQLETGRPVCYCLDGRGETVLKLKGEALEFGWKEIDFVTWENQDDGTIFILDECHELLPSRGLNRGSPPDHIQALARHRHRGFDFFLITQHAKNIDAFVRRLIADPGYHRHLKRRNGSNTVAQLQWPNVFDKCESNTAGKTATVTDIRYPKEVFDWYESASIHTAKYRIPKQLYLVFAAIVLVPLVLWYAVHFFRGLGSSSSSDADAGPGLIASARNIGAISSPTLGSAQEGRVMTQQEYIDSLKPRISALPWTAPRYDEITQPVKAPFPAACLLRLEKPKDCACWSQDATPLTVPFETCRDIAQTGVFIDWQSSPGTASGPVSPSPLLGSSS</sequence>